<reference evidence="2 3" key="1">
    <citation type="submission" date="2019-04" db="EMBL/GenBank/DDBJ databases">
        <title>Friends and foes A comparative genomics study of 23 Aspergillus species from section Flavi.</title>
        <authorList>
            <consortium name="DOE Joint Genome Institute"/>
            <person name="Kjaerbolling I."/>
            <person name="Vesth T."/>
            <person name="Frisvad J.C."/>
            <person name="Nybo J.L."/>
            <person name="Theobald S."/>
            <person name="Kildgaard S."/>
            <person name="Isbrandt T."/>
            <person name="Kuo A."/>
            <person name="Sato A."/>
            <person name="Lyhne E.K."/>
            <person name="Kogle M.E."/>
            <person name="Wiebenga A."/>
            <person name="Kun R.S."/>
            <person name="Lubbers R.J."/>
            <person name="Makela M.R."/>
            <person name="Barry K."/>
            <person name="Chovatia M."/>
            <person name="Clum A."/>
            <person name="Daum C."/>
            <person name="Haridas S."/>
            <person name="He G."/>
            <person name="LaButti K."/>
            <person name="Lipzen A."/>
            <person name="Mondo S."/>
            <person name="Riley R."/>
            <person name="Salamov A."/>
            <person name="Simmons B.A."/>
            <person name="Magnuson J.K."/>
            <person name="Henrissat B."/>
            <person name="Mortensen U.H."/>
            <person name="Larsen T.O."/>
            <person name="Devries R.P."/>
            <person name="Grigoriev I.V."/>
            <person name="Machida M."/>
            <person name="Baker S.E."/>
            <person name="Andersen M.R."/>
        </authorList>
    </citation>
    <scope>NUCLEOTIDE SEQUENCE [LARGE SCALE GENOMIC DNA]</scope>
    <source>
        <strain evidence="2 3">IBT 18842</strain>
    </source>
</reference>
<keyword evidence="3" id="KW-1185">Reference proteome</keyword>
<dbReference type="OrthoDB" id="5424209at2759"/>
<feature type="region of interest" description="Disordered" evidence="1">
    <location>
        <begin position="39"/>
        <end position="63"/>
    </location>
</feature>
<gene>
    <name evidence="2" type="ORF">BDV25DRAFT_140064</name>
</gene>
<dbReference type="Proteomes" id="UP000325780">
    <property type="component" value="Unassembled WGS sequence"/>
</dbReference>
<dbReference type="AlphaFoldDB" id="A0A5N6TVB5"/>
<evidence type="ECO:0000256" key="1">
    <source>
        <dbReference type="SAM" id="MobiDB-lite"/>
    </source>
</evidence>
<sequence>MSTITQASTASTASEITWATELSYASGVFFDQVSRNLPRYDDPRRKRTKRSSSDEVPVPQNDGLLEEDYRAGGPRLCELPAVKAIIPSTHPDANLIEQKRGSLILGIQAITRDSSLDVLEVDLVGRKARGSAWQPSLVTAMVTAHRPSPDERGWLGVARRILEYLVTEGLEATNVEIIDPCLESTPYVFPCYQSDPIYPYWERVACRILQRFELKDWVSLGCQRVGRINSQSLCPPTVVLSVSRTASHRHWKPVREGILRILDQYNLFTVGVLIRYDLETESQGSDSDLYMQASMCTTEAKVGYSLGLHDTTYGHGTFGGWLEIQNPTTQKWVPFGVTCAHCILPRKEDLAPNDIPILDKWRKTGIKPGDKDASRLLVVDSPGYLDMEGMEKYFNDCIGDIRDDKFFKQIEEAENAGDFIIPRDQKEYDILISVVQNFQRGKDRAEEYKYGEEYKLGTVFASSGLQEGLCKTTQNEGNYHSVLDWALIKPQAPRELGSNRLNTYSSESPISSWKGFLPSHREPDGRLFKVGRKTKFTTGFYNGLKEARVATQQTRTGEEQKVTWEHCVLGKGQEPFMAAGDSGSLVYTAAGQIAGLCFGGKTYEQVGYFTHIHDVLSHIHKMTGVTNFRVRGAENSEVQITE</sequence>
<organism evidence="2 3">
    <name type="scientific">Aspergillus avenaceus</name>
    <dbReference type="NCBI Taxonomy" id="36643"/>
    <lineage>
        <taxon>Eukaryota</taxon>
        <taxon>Fungi</taxon>
        <taxon>Dikarya</taxon>
        <taxon>Ascomycota</taxon>
        <taxon>Pezizomycotina</taxon>
        <taxon>Eurotiomycetes</taxon>
        <taxon>Eurotiomycetidae</taxon>
        <taxon>Eurotiales</taxon>
        <taxon>Aspergillaceae</taxon>
        <taxon>Aspergillus</taxon>
        <taxon>Aspergillus subgen. Circumdati</taxon>
    </lineage>
</organism>
<proteinExistence type="predicted"/>
<dbReference type="EMBL" id="ML742100">
    <property type="protein sequence ID" value="KAE8150227.1"/>
    <property type="molecule type" value="Genomic_DNA"/>
</dbReference>
<protein>
    <submittedName>
        <fullName evidence="2">Uncharacterized protein</fullName>
    </submittedName>
</protein>
<evidence type="ECO:0000313" key="3">
    <source>
        <dbReference type="Proteomes" id="UP000325780"/>
    </source>
</evidence>
<name>A0A5N6TVB5_ASPAV</name>
<accession>A0A5N6TVB5</accession>
<evidence type="ECO:0000313" key="2">
    <source>
        <dbReference type="EMBL" id="KAE8150227.1"/>
    </source>
</evidence>